<proteinExistence type="inferred from homology"/>
<dbReference type="Gene3D" id="1.10.600.10">
    <property type="entry name" value="Farnesyl Diphosphate Synthase"/>
    <property type="match status" value="1"/>
</dbReference>
<comment type="similarity">
    <text evidence="1">Belongs to the trichodiene synthase family.</text>
</comment>
<evidence type="ECO:0000256" key="2">
    <source>
        <dbReference type="ARBA" id="ARBA00023239"/>
    </source>
</evidence>
<dbReference type="Pfam" id="PF06330">
    <property type="entry name" value="TRI5"/>
    <property type="match status" value="1"/>
</dbReference>
<evidence type="ECO:0000256" key="1">
    <source>
        <dbReference type="ARBA" id="ARBA00007946"/>
    </source>
</evidence>
<dbReference type="InterPro" id="IPR008949">
    <property type="entry name" value="Isoprenoid_synthase_dom_sf"/>
</dbReference>
<name>A0A0D7A8D6_9AGAR</name>
<dbReference type="EMBL" id="KN882043">
    <property type="protein sequence ID" value="KIY46191.1"/>
    <property type="molecule type" value="Genomic_DNA"/>
</dbReference>
<dbReference type="SUPFAM" id="SSF48576">
    <property type="entry name" value="Terpenoid synthases"/>
    <property type="match status" value="1"/>
</dbReference>
<sequence>SYAFYIDDAAPQNLEAFEAFEFRLLHNLPQLDPALDAFAAVLKRMWDFYDALSARAIFTACLEFVDMTCIEPSMSQVEMHRTSQRLPWYIRQRSSGSTPFAVFTFPRRLGIPFMAYFPVLPDMDYFLSGINDLFSFYKEELKGEEGNFVHMRARAEGKPPMQVAAELSEELLVARSTIHAALRPHPEAFKAWIDREKGYIAWHMFLPRYKLQEI</sequence>
<dbReference type="OrthoDB" id="2998174at2759"/>
<reference evidence="3 4" key="1">
    <citation type="journal article" date="2015" name="Fungal Genet. Biol.">
        <title>Evolution of novel wood decay mechanisms in Agaricales revealed by the genome sequences of Fistulina hepatica and Cylindrobasidium torrendii.</title>
        <authorList>
            <person name="Floudas D."/>
            <person name="Held B.W."/>
            <person name="Riley R."/>
            <person name="Nagy L.G."/>
            <person name="Koehler G."/>
            <person name="Ransdell A.S."/>
            <person name="Younus H."/>
            <person name="Chow J."/>
            <person name="Chiniquy J."/>
            <person name="Lipzen A."/>
            <person name="Tritt A."/>
            <person name="Sun H."/>
            <person name="Haridas S."/>
            <person name="LaButti K."/>
            <person name="Ohm R.A."/>
            <person name="Kues U."/>
            <person name="Blanchette R.A."/>
            <person name="Grigoriev I.V."/>
            <person name="Minto R.E."/>
            <person name="Hibbett D.S."/>
        </authorList>
    </citation>
    <scope>NUCLEOTIDE SEQUENCE [LARGE SCALE GENOMIC DNA]</scope>
    <source>
        <strain evidence="3 4">ATCC 64428</strain>
    </source>
</reference>
<evidence type="ECO:0000313" key="4">
    <source>
        <dbReference type="Proteomes" id="UP000054144"/>
    </source>
</evidence>
<keyword evidence="2" id="KW-0456">Lyase</keyword>
<protein>
    <submittedName>
        <fullName evidence="3">Terpenoid synthase</fullName>
    </submittedName>
</protein>
<organism evidence="3 4">
    <name type="scientific">Fistulina hepatica ATCC 64428</name>
    <dbReference type="NCBI Taxonomy" id="1128425"/>
    <lineage>
        <taxon>Eukaryota</taxon>
        <taxon>Fungi</taxon>
        <taxon>Dikarya</taxon>
        <taxon>Basidiomycota</taxon>
        <taxon>Agaricomycotina</taxon>
        <taxon>Agaricomycetes</taxon>
        <taxon>Agaricomycetidae</taxon>
        <taxon>Agaricales</taxon>
        <taxon>Fistulinaceae</taxon>
        <taxon>Fistulina</taxon>
    </lineage>
</organism>
<evidence type="ECO:0000313" key="3">
    <source>
        <dbReference type="EMBL" id="KIY46191.1"/>
    </source>
</evidence>
<feature type="non-terminal residue" evidence="3">
    <location>
        <position position="214"/>
    </location>
</feature>
<dbReference type="Proteomes" id="UP000054144">
    <property type="component" value="Unassembled WGS sequence"/>
</dbReference>
<gene>
    <name evidence="3" type="ORF">FISHEDRAFT_29241</name>
</gene>
<dbReference type="GO" id="GO:0016838">
    <property type="term" value="F:carbon-oxygen lyase activity, acting on phosphates"/>
    <property type="evidence" value="ECO:0007669"/>
    <property type="project" value="InterPro"/>
</dbReference>
<dbReference type="AlphaFoldDB" id="A0A0D7A8D6"/>
<accession>A0A0D7A8D6</accession>
<keyword evidence="4" id="KW-1185">Reference proteome</keyword>
<feature type="non-terminal residue" evidence="3">
    <location>
        <position position="1"/>
    </location>
</feature>
<dbReference type="InterPro" id="IPR024652">
    <property type="entry name" value="Trichodiene_synth"/>
</dbReference>